<evidence type="ECO:0000259" key="12">
    <source>
        <dbReference type="PROSITE" id="PS51368"/>
    </source>
</evidence>
<dbReference type="UniPathway" id="UPA00258">
    <property type="reaction ID" value="UER00370"/>
</dbReference>
<feature type="binding site" evidence="7">
    <location>
        <position position="276"/>
    </location>
    <ligand>
        <name>Ni(2+)</name>
        <dbReference type="ChEBI" id="CHEBI:49786"/>
        <label>2</label>
    </ligand>
</feature>
<comment type="cofactor">
    <cofactor evidence="7 10">
        <name>Ni cation</name>
        <dbReference type="ChEBI" id="CHEBI:25516"/>
    </cofactor>
    <text evidence="7 10">Binds 2 nickel ions per subunit.</text>
</comment>
<feature type="binding site" evidence="7">
    <location>
        <position position="166"/>
    </location>
    <ligand>
        <name>Ni(2+)</name>
        <dbReference type="ChEBI" id="CHEBI:49786"/>
        <label>1</label>
    </ligand>
</feature>
<dbReference type="GO" id="GO:0016151">
    <property type="term" value="F:nickel cation binding"/>
    <property type="evidence" value="ECO:0007669"/>
    <property type="project" value="InterPro"/>
</dbReference>
<sequence>MEAVHERGFRHLEEINASEGISGEGSAFSFTMSHEVYANIYGPTTGDRVRLGDTDLIAEIESDFSIYGDECVFGGGKVLRDGMGQACGYPAADCLDTIITNAIVIDYSGIFKADIGVKDGVIVSLGKAGNPDIMDVSNGMIIGVNTEVIAGEGMIVTAGAIDCHVHFICPQLAYEAISSGITTLVGGGTGPADGTRATTCTPAPVHMKLMLQSTDNLPLNFGFTGKGNSAKQDGLHEIVEAGAMGLKLHEDWGTTPAAIETCLDVAEQYDIQVNIHTDTLNESGFVEHTISAFKDRTIHAYHSEGAGGGHAPDIIKVCGVKNVIPSSTNPTRPFTVNTVDEHLDMLMVCHHLDKDIKEDVAFAESRIRAETIAAEDILHDMGAISIISSDSQAMGRIGEVISRTWQTAHKMKLLRGPLDKTQSDNDNLRIRRYIAKYTINPAIANGFSKHVGSVEVGKLADLVIWKPSFFGSKPEIVIKGGTIAWANMGDPNASIPTPEPVIMRPMFGAFGEAGSFNSIAFVSKAAMEKGIKERYGLKKRLEAVKDVRRVTKLDMKLNDALPNISVDPETYRVTAEDDEDTLLLACPPATTLPLSRNYFLF</sequence>
<comment type="pathway">
    <text evidence="1">Nitrogen metabolism; urea degradation; CO(2) and NH(3) from urea (urease route): step 1/1.</text>
</comment>
<gene>
    <name evidence="13" type="ORF">CCAM_LOCUS11689</name>
</gene>
<comment type="similarity">
    <text evidence="11">Belongs to the metallo-dependent hydrolases superfamily. Urease alpha subunit family.</text>
</comment>
<keyword evidence="3 7" id="KW-0533">Nickel</keyword>
<feature type="active site" description="Proton donor" evidence="8 9">
    <location>
        <position position="350"/>
    </location>
</feature>
<evidence type="ECO:0000256" key="3">
    <source>
        <dbReference type="ARBA" id="ARBA00022596"/>
    </source>
</evidence>
<keyword evidence="4 7" id="KW-0479">Metal-binding</keyword>
<evidence type="ECO:0000256" key="9">
    <source>
        <dbReference type="PROSITE-ProRule" id="PRU00700"/>
    </source>
</evidence>
<dbReference type="InterPro" id="IPR011612">
    <property type="entry name" value="Urease_alpha_N_dom"/>
</dbReference>
<dbReference type="InterPro" id="IPR006680">
    <property type="entry name" value="Amidohydro-rel"/>
</dbReference>
<evidence type="ECO:0000313" key="13">
    <source>
        <dbReference type="EMBL" id="VFQ69913.1"/>
    </source>
</evidence>
<keyword evidence="5 9" id="KW-0378">Hydrolase</keyword>
<dbReference type="Gene3D" id="2.10.150.10">
    <property type="entry name" value="Urease, beta subunit"/>
    <property type="match status" value="1"/>
</dbReference>
<dbReference type="InterPro" id="IPR011059">
    <property type="entry name" value="Metal-dep_hydrolase_composite"/>
</dbReference>
<dbReference type="PROSITE" id="PS01120">
    <property type="entry name" value="UREASE_1"/>
    <property type="match status" value="1"/>
</dbReference>
<evidence type="ECO:0000256" key="7">
    <source>
        <dbReference type="PIRSR" id="PIRSR611612-51"/>
    </source>
</evidence>
<dbReference type="GO" id="GO:0009039">
    <property type="term" value="F:urease activity"/>
    <property type="evidence" value="ECO:0007669"/>
    <property type="project" value="UniProtKB-EC"/>
</dbReference>
<evidence type="ECO:0000256" key="11">
    <source>
        <dbReference type="RuleBase" id="RU004158"/>
    </source>
</evidence>
<dbReference type="Gene3D" id="3.20.20.140">
    <property type="entry name" value="Metal-dependent hydrolases"/>
    <property type="match status" value="1"/>
</dbReference>
<evidence type="ECO:0000256" key="8">
    <source>
        <dbReference type="PIRSR" id="PIRSR611612-52"/>
    </source>
</evidence>
<dbReference type="InterPro" id="IPR017950">
    <property type="entry name" value="Urease_AS"/>
</dbReference>
<feature type="modified residue" description="N6-carboxylysine" evidence="6">
    <location>
        <position position="247"/>
    </location>
</feature>
<dbReference type="PROSITE" id="PS00145">
    <property type="entry name" value="UREASE_2"/>
    <property type="match status" value="1"/>
</dbReference>
<dbReference type="SUPFAM" id="SSF51338">
    <property type="entry name" value="Composite domain of metallo-dependent hydrolases"/>
    <property type="match status" value="1"/>
</dbReference>
<dbReference type="GO" id="GO:0043419">
    <property type="term" value="P:urea catabolic process"/>
    <property type="evidence" value="ECO:0007669"/>
    <property type="project" value="UniProtKB-UniPathway"/>
</dbReference>
<name>A0A484KW04_9ASTE</name>
<dbReference type="PROSITE" id="PS51368">
    <property type="entry name" value="UREASE_3"/>
    <property type="match status" value="1"/>
</dbReference>
<evidence type="ECO:0000256" key="10">
    <source>
        <dbReference type="RuleBase" id="RU000510"/>
    </source>
</evidence>
<feature type="binding site" evidence="9">
    <location>
        <position position="249"/>
    </location>
    <ligand>
        <name>substrate</name>
    </ligand>
</feature>
<dbReference type="CDD" id="cd00375">
    <property type="entry name" value="Urease_alpha"/>
    <property type="match status" value="1"/>
</dbReference>
<feature type="binding site" evidence="7">
    <location>
        <position position="302"/>
    </location>
    <ligand>
        <name>Ni(2+)</name>
        <dbReference type="ChEBI" id="CHEBI:49786"/>
        <label>2</label>
    </ligand>
</feature>
<dbReference type="InterPro" id="IPR017951">
    <property type="entry name" value="Urease_asu_c"/>
</dbReference>
<evidence type="ECO:0000256" key="2">
    <source>
        <dbReference type="ARBA" id="ARBA00012934"/>
    </source>
</evidence>
<dbReference type="InterPro" id="IPR050112">
    <property type="entry name" value="Urease_alpha_subunit"/>
</dbReference>
<dbReference type="AlphaFoldDB" id="A0A484KW04"/>
<dbReference type="PRINTS" id="PR01752">
    <property type="entry name" value="UREASE"/>
</dbReference>
<dbReference type="HAMAP" id="MF_01953">
    <property type="entry name" value="Urease_alpha"/>
    <property type="match status" value="1"/>
</dbReference>
<evidence type="ECO:0000256" key="1">
    <source>
        <dbReference type="ARBA" id="ARBA00004897"/>
    </source>
</evidence>
<dbReference type="EMBL" id="OOIL02000857">
    <property type="protein sequence ID" value="VFQ69913.1"/>
    <property type="molecule type" value="Genomic_DNA"/>
</dbReference>
<feature type="binding site" description="via carbamate group" evidence="7">
    <location>
        <position position="247"/>
    </location>
    <ligand>
        <name>Ni(2+)</name>
        <dbReference type="ChEBI" id="CHEBI:49786"/>
        <label>1</label>
    </ligand>
</feature>
<dbReference type="Proteomes" id="UP000595140">
    <property type="component" value="Unassembled WGS sequence"/>
</dbReference>
<organism evidence="13 14">
    <name type="scientific">Cuscuta campestris</name>
    <dbReference type="NCBI Taxonomy" id="132261"/>
    <lineage>
        <taxon>Eukaryota</taxon>
        <taxon>Viridiplantae</taxon>
        <taxon>Streptophyta</taxon>
        <taxon>Embryophyta</taxon>
        <taxon>Tracheophyta</taxon>
        <taxon>Spermatophyta</taxon>
        <taxon>Magnoliopsida</taxon>
        <taxon>eudicotyledons</taxon>
        <taxon>Gunneridae</taxon>
        <taxon>Pentapetalae</taxon>
        <taxon>asterids</taxon>
        <taxon>lamiids</taxon>
        <taxon>Solanales</taxon>
        <taxon>Convolvulaceae</taxon>
        <taxon>Cuscuteae</taxon>
        <taxon>Cuscuta</taxon>
        <taxon>Cuscuta subgen. Grammica</taxon>
        <taxon>Cuscuta sect. Cleistogrammica</taxon>
    </lineage>
</organism>
<evidence type="ECO:0000256" key="6">
    <source>
        <dbReference type="PIRSR" id="PIRSR611612-50"/>
    </source>
</evidence>
<dbReference type="NCBIfam" id="NF009686">
    <property type="entry name" value="PRK13207.1"/>
    <property type="match status" value="1"/>
</dbReference>
<dbReference type="InterPro" id="IPR040881">
    <property type="entry name" value="Urease_linker"/>
</dbReference>
<accession>A0A484KW04</accession>
<dbReference type="EC" id="3.5.1.5" evidence="2 10"/>
<evidence type="ECO:0000256" key="4">
    <source>
        <dbReference type="ARBA" id="ARBA00022723"/>
    </source>
</evidence>
<dbReference type="InterPro" id="IPR036461">
    <property type="entry name" value="Urease_betasu_sf"/>
</dbReference>
<dbReference type="PANTHER" id="PTHR43440:SF1">
    <property type="entry name" value="UREASE"/>
    <property type="match status" value="1"/>
</dbReference>
<dbReference type="OrthoDB" id="1708534at2759"/>
<dbReference type="InterPro" id="IPR005848">
    <property type="entry name" value="Urease_asu"/>
</dbReference>
<evidence type="ECO:0000256" key="5">
    <source>
        <dbReference type="ARBA" id="ARBA00022801"/>
    </source>
</evidence>
<comment type="catalytic activity">
    <reaction evidence="10">
        <text>urea + 2 H2O + H(+) = hydrogencarbonate + 2 NH4(+)</text>
        <dbReference type="Rhea" id="RHEA:20557"/>
        <dbReference type="ChEBI" id="CHEBI:15377"/>
        <dbReference type="ChEBI" id="CHEBI:15378"/>
        <dbReference type="ChEBI" id="CHEBI:16199"/>
        <dbReference type="ChEBI" id="CHEBI:17544"/>
        <dbReference type="ChEBI" id="CHEBI:28938"/>
        <dbReference type="EC" id="3.5.1.5"/>
    </reaction>
</comment>
<feature type="binding site" evidence="7">
    <location>
        <position position="390"/>
    </location>
    <ligand>
        <name>Ni(2+)</name>
        <dbReference type="ChEBI" id="CHEBI:49786"/>
        <label>1</label>
    </ligand>
</feature>
<reference evidence="13 14" key="1">
    <citation type="submission" date="2018-04" db="EMBL/GenBank/DDBJ databases">
        <authorList>
            <person name="Vogel A."/>
        </authorList>
    </citation>
    <scope>NUCLEOTIDE SEQUENCE [LARGE SCALE GENOMIC DNA]</scope>
</reference>
<feature type="domain" description="Urease" evidence="12">
    <location>
        <begin position="159"/>
        <end position="601"/>
    </location>
</feature>
<dbReference type="InterPro" id="IPR029754">
    <property type="entry name" value="Urease_Ni-bd"/>
</dbReference>
<feature type="binding site" description="via carbamate group" evidence="7">
    <location>
        <position position="247"/>
    </location>
    <ligand>
        <name>Ni(2+)</name>
        <dbReference type="ChEBI" id="CHEBI:49786"/>
        <label>2</label>
    </ligand>
</feature>
<proteinExistence type="inferred from homology"/>
<evidence type="ECO:0000313" key="14">
    <source>
        <dbReference type="Proteomes" id="UP000595140"/>
    </source>
</evidence>
<dbReference type="Pfam" id="PF00449">
    <property type="entry name" value="Urease_alpha"/>
    <property type="match status" value="1"/>
</dbReference>
<dbReference type="SUPFAM" id="SSF51556">
    <property type="entry name" value="Metallo-dependent hydrolases"/>
    <property type="match status" value="1"/>
</dbReference>
<dbReference type="Gene3D" id="2.30.40.10">
    <property type="entry name" value="Urease, subunit C, domain 1"/>
    <property type="match status" value="1"/>
</dbReference>
<dbReference type="PANTHER" id="PTHR43440">
    <property type="entry name" value="UREASE"/>
    <property type="match status" value="1"/>
</dbReference>
<feature type="binding site" evidence="7">
    <location>
        <position position="164"/>
    </location>
    <ligand>
        <name>Ni(2+)</name>
        <dbReference type="ChEBI" id="CHEBI:49786"/>
        <label>1</label>
    </ligand>
</feature>
<comment type="PTM">
    <text evidence="6">Carbamylation allows a single lysine to coordinate two nickel ions.</text>
</comment>
<dbReference type="InterPro" id="IPR032466">
    <property type="entry name" value="Metal_Hydrolase"/>
</dbReference>
<keyword evidence="14" id="KW-1185">Reference proteome</keyword>
<dbReference type="NCBIfam" id="TIGR01792">
    <property type="entry name" value="urease_alph"/>
    <property type="match status" value="1"/>
</dbReference>
<dbReference type="Pfam" id="PF18473">
    <property type="entry name" value="Urease_linker"/>
    <property type="match status" value="1"/>
</dbReference>
<protein>
    <recommendedName>
        <fullName evidence="2 10">Urease</fullName>
        <ecNumber evidence="2 10">3.5.1.5</ecNumber>
    </recommendedName>
</protein>
<dbReference type="Pfam" id="PF01979">
    <property type="entry name" value="Amidohydro_1"/>
    <property type="match status" value="1"/>
</dbReference>